<name>A0ABR9HT01_9PSEU</name>
<evidence type="ECO:0000256" key="1">
    <source>
        <dbReference type="ARBA" id="ARBA00004141"/>
    </source>
</evidence>
<dbReference type="EMBL" id="JADBEG010000001">
    <property type="protein sequence ID" value="MBE1494057.1"/>
    <property type="molecule type" value="Genomic_DNA"/>
</dbReference>
<evidence type="ECO:0000256" key="5">
    <source>
        <dbReference type="ARBA" id="ARBA00023136"/>
    </source>
</evidence>
<keyword evidence="8" id="KW-1185">Reference proteome</keyword>
<gene>
    <name evidence="7" type="ORF">H4696_001157</name>
</gene>
<feature type="transmembrane region" description="Helical" evidence="6">
    <location>
        <begin position="72"/>
        <end position="91"/>
    </location>
</feature>
<dbReference type="InterPro" id="IPR002781">
    <property type="entry name" value="TM_pro_TauE-like"/>
</dbReference>
<feature type="transmembrane region" description="Helical" evidence="6">
    <location>
        <begin position="97"/>
        <end position="116"/>
    </location>
</feature>
<evidence type="ECO:0000256" key="6">
    <source>
        <dbReference type="RuleBase" id="RU363041"/>
    </source>
</evidence>
<evidence type="ECO:0000313" key="8">
    <source>
        <dbReference type="Proteomes" id="UP000631670"/>
    </source>
</evidence>
<keyword evidence="6" id="KW-1003">Cell membrane</keyword>
<feature type="transmembrane region" description="Helical" evidence="6">
    <location>
        <begin position="206"/>
        <end position="226"/>
    </location>
</feature>
<comment type="caution">
    <text evidence="7">The sequence shown here is derived from an EMBL/GenBank/DDBJ whole genome shotgun (WGS) entry which is preliminary data.</text>
</comment>
<sequence length="264" mass="26082">MTFLLAAVFGLIIGAALGLLGAGGSILAIPALVYGVGLPLSAAIPTSLLVVAVSAAGGLVARWRSKVIRWPVALVFAAASVPAAFGGTALGKLLPDRWLLVAFAVLMAVVAIRMLTGTPERDGACRTGGGKVNWRSCLPKALGVGAVVGVLTGLFGVGGGFVIVPALTMLLGLTAPEAVATSLVVIVLTSLGGLGAHAAAVPNLNYGIALVFAGIALLASLLAGRLGNRLPARTVRRAFAYVVLTVATGVAAAAVFAPAALHGG</sequence>
<comment type="subcellular location">
    <subcellularLocation>
        <location evidence="6">Cell membrane</location>
        <topology evidence="6">Multi-pass membrane protein</topology>
    </subcellularLocation>
    <subcellularLocation>
        <location evidence="1">Membrane</location>
        <topology evidence="1">Multi-pass membrane protein</topology>
    </subcellularLocation>
</comment>
<dbReference type="PANTHER" id="PTHR43701">
    <property type="entry name" value="MEMBRANE TRANSPORTER PROTEIN MJ0441-RELATED"/>
    <property type="match status" value="1"/>
</dbReference>
<proteinExistence type="inferred from homology"/>
<accession>A0ABR9HT01</accession>
<keyword evidence="4 6" id="KW-1133">Transmembrane helix</keyword>
<evidence type="ECO:0000313" key="7">
    <source>
        <dbReference type="EMBL" id="MBE1494057.1"/>
    </source>
</evidence>
<comment type="similarity">
    <text evidence="2 6">Belongs to the 4-toluene sulfonate uptake permease (TSUP) (TC 2.A.102) family.</text>
</comment>
<protein>
    <recommendedName>
        <fullName evidence="6">Probable membrane transporter protein</fullName>
    </recommendedName>
</protein>
<dbReference type="PANTHER" id="PTHR43701:SF2">
    <property type="entry name" value="MEMBRANE TRANSPORTER PROTEIN YJNA-RELATED"/>
    <property type="match status" value="1"/>
</dbReference>
<feature type="transmembrane region" description="Helical" evidence="6">
    <location>
        <begin position="38"/>
        <end position="60"/>
    </location>
</feature>
<dbReference type="RefSeq" id="WP_086862119.1">
    <property type="nucleotide sequence ID" value="NZ_JADBEG010000001.1"/>
</dbReference>
<evidence type="ECO:0000256" key="3">
    <source>
        <dbReference type="ARBA" id="ARBA00022692"/>
    </source>
</evidence>
<evidence type="ECO:0000256" key="4">
    <source>
        <dbReference type="ARBA" id="ARBA00022989"/>
    </source>
</evidence>
<feature type="transmembrane region" description="Helical" evidence="6">
    <location>
        <begin position="238"/>
        <end position="261"/>
    </location>
</feature>
<evidence type="ECO:0000256" key="2">
    <source>
        <dbReference type="ARBA" id="ARBA00009142"/>
    </source>
</evidence>
<dbReference type="InterPro" id="IPR051598">
    <property type="entry name" value="TSUP/Inactive_protease-like"/>
</dbReference>
<keyword evidence="3 6" id="KW-0812">Transmembrane</keyword>
<dbReference type="Proteomes" id="UP000631670">
    <property type="component" value="Unassembled WGS sequence"/>
</dbReference>
<feature type="transmembrane region" description="Helical" evidence="6">
    <location>
        <begin position="141"/>
        <end position="167"/>
    </location>
</feature>
<dbReference type="Pfam" id="PF01925">
    <property type="entry name" value="TauE"/>
    <property type="match status" value="1"/>
</dbReference>
<reference evidence="7 8" key="1">
    <citation type="submission" date="2020-10" db="EMBL/GenBank/DDBJ databases">
        <title>Sequencing the genomes of 1000 actinobacteria strains.</title>
        <authorList>
            <person name="Klenk H.-P."/>
        </authorList>
    </citation>
    <scope>NUCLEOTIDE SEQUENCE [LARGE SCALE GENOMIC DNA]</scope>
    <source>
        <strain evidence="7 8">DSM 44653</strain>
    </source>
</reference>
<organism evidence="7 8">
    <name type="scientific">Amycolatopsis lexingtonensis</name>
    <dbReference type="NCBI Taxonomy" id="218822"/>
    <lineage>
        <taxon>Bacteria</taxon>
        <taxon>Bacillati</taxon>
        <taxon>Actinomycetota</taxon>
        <taxon>Actinomycetes</taxon>
        <taxon>Pseudonocardiales</taxon>
        <taxon>Pseudonocardiaceae</taxon>
        <taxon>Amycolatopsis</taxon>
    </lineage>
</organism>
<keyword evidence="5 6" id="KW-0472">Membrane</keyword>